<dbReference type="AlphaFoldDB" id="A0A829QMZ1"/>
<name>A0A829QMZ1_9MYCO</name>
<evidence type="ECO:0000313" key="2">
    <source>
        <dbReference type="Proteomes" id="UP000021210"/>
    </source>
</evidence>
<evidence type="ECO:0008006" key="3">
    <source>
        <dbReference type="Google" id="ProtNLM"/>
    </source>
</evidence>
<evidence type="ECO:0000313" key="1">
    <source>
        <dbReference type="EMBL" id="EUA63991.1"/>
    </source>
</evidence>
<accession>A0A829QMZ1</accession>
<protein>
    <recommendedName>
        <fullName evidence="3">Helix-turn-helix domain-containing protein</fullName>
    </recommendedName>
</protein>
<reference evidence="1 2" key="1">
    <citation type="submission" date="2013-12" db="EMBL/GenBank/DDBJ databases">
        <authorList>
            <person name="Zelazny A."/>
            <person name="Olivier K."/>
            <person name="Holland S."/>
            <person name="Lenaerts A."/>
            <person name="Ordway D."/>
            <person name="DeGroote M.A."/>
            <person name="Parker T."/>
            <person name="Sizemore C."/>
            <person name="Tallon L.J."/>
            <person name="Sadzewicz L.K."/>
            <person name="Sengamalay N."/>
            <person name="Fraser C.M."/>
            <person name="Hine E."/>
            <person name="Shefchek K.A."/>
            <person name="Das S.P."/>
            <person name="Tettelin H."/>
        </authorList>
    </citation>
    <scope>NUCLEOTIDE SEQUENCE [LARGE SCALE GENOMIC DNA]</scope>
    <source>
        <strain evidence="1 2">1948</strain>
    </source>
</reference>
<gene>
    <name evidence="1" type="ORF">I542_4156</name>
</gene>
<dbReference type="Proteomes" id="UP000021210">
    <property type="component" value="Unassembled WGS sequence"/>
</dbReference>
<dbReference type="EMBL" id="JAOH01000002">
    <property type="protein sequence ID" value="EUA63991.1"/>
    <property type="molecule type" value="Genomic_DNA"/>
</dbReference>
<organism evidence="1 2">
    <name type="scientific">Mycobacteroides abscessus 1948</name>
    <dbReference type="NCBI Taxonomy" id="1299323"/>
    <lineage>
        <taxon>Bacteria</taxon>
        <taxon>Bacillati</taxon>
        <taxon>Actinomycetota</taxon>
        <taxon>Actinomycetes</taxon>
        <taxon>Mycobacteriales</taxon>
        <taxon>Mycobacteriaceae</taxon>
        <taxon>Mycobacteroides</taxon>
        <taxon>Mycobacteroides abscessus</taxon>
    </lineage>
</organism>
<sequence length="54" mass="6095">MNNCSAVQRALGDVSLSTVRRLWRTGELESVTIGRRRFSTDRQLADFIAKLEAV</sequence>
<comment type="caution">
    <text evidence="1">The sequence shown here is derived from an EMBL/GenBank/DDBJ whole genome shotgun (WGS) entry which is preliminary data.</text>
</comment>
<proteinExistence type="predicted"/>